<dbReference type="OrthoDB" id="9786503at2"/>
<evidence type="ECO:0000256" key="1">
    <source>
        <dbReference type="ARBA" id="ARBA00022603"/>
    </source>
</evidence>
<evidence type="ECO:0000313" key="7">
    <source>
        <dbReference type="Proteomes" id="UP000325598"/>
    </source>
</evidence>
<dbReference type="PANTHER" id="PTHR43464:SF19">
    <property type="entry name" value="UBIQUINONE BIOSYNTHESIS O-METHYLTRANSFERASE, MITOCHONDRIAL"/>
    <property type="match status" value="1"/>
</dbReference>
<dbReference type="GO" id="GO:0032259">
    <property type="term" value="P:methylation"/>
    <property type="evidence" value="ECO:0007669"/>
    <property type="project" value="UniProtKB-KW"/>
</dbReference>
<accession>A0A5J4L0J3</accession>
<feature type="region of interest" description="Disordered" evidence="4">
    <location>
        <begin position="185"/>
        <end position="214"/>
    </location>
</feature>
<evidence type="ECO:0000313" key="6">
    <source>
        <dbReference type="EMBL" id="GES27603.1"/>
    </source>
</evidence>
<evidence type="ECO:0000256" key="2">
    <source>
        <dbReference type="ARBA" id="ARBA00022679"/>
    </source>
</evidence>
<dbReference type="PANTHER" id="PTHR43464">
    <property type="entry name" value="METHYLTRANSFERASE"/>
    <property type="match status" value="1"/>
</dbReference>
<keyword evidence="1 6" id="KW-0489">Methyltransferase</keyword>
<protein>
    <submittedName>
        <fullName evidence="6">Methyltransferase</fullName>
    </submittedName>
</protein>
<dbReference type="GO" id="GO:0008168">
    <property type="term" value="F:methyltransferase activity"/>
    <property type="evidence" value="ECO:0007669"/>
    <property type="project" value="UniProtKB-KW"/>
</dbReference>
<feature type="domain" description="Methyltransferase" evidence="5">
    <location>
        <begin position="45"/>
        <end position="140"/>
    </location>
</feature>
<name>A0A5J4L0J3_9ACTN</name>
<evidence type="ECO:0000256" key="4">
    <source>
        <dbReference type="SAM" id="MobiDB-lite"/>
    </source>
</evidence>
<keyword evidence="2 6" id="KW-0808">Transferase</keyword>
<organism evidence="6 7">
    <name type="scientific">Streptomyces angustmyceticus</name>
    <dbReference type="NCBI Taxonomy" id="285578"/>
    <lineage>
        <taxon>Bacteria</taxon>
        <taxon>Bacillati</taxon>
        <taxon>Actinomycetota</taxon>
        <taxon>Actinomycetes</taxon>
        <taxon>Kitasatosporales</taxon>
        <taxon>Streptomycetaceae</taxon>
        <taxon>Streptomyces</taxon>
    </lineage>
</organism>
<keyword evidence="3" id="KW-0949">S-adenosyl-L-methionine</keyword>
<dbReference type="AlphaFoldDB" id="A0A5J4L0J3"/>
<gene>
    <name evidence="6" type="ORF">San01_00890</name>
</gene>
<dbReference type="SUPFAM" id="SSF53335">
    <property type="entry name" value="S-adenosyl-L-methionine-dependent methyltransferases"/>
    <property type="match status" value="1"/>
</dbReference>
<dbReference type="EMBL" id="BLAG01000004">
    <property type="protein sequence ID" value="GES27603.1"/>
    <property type="molecule type" value="Genomic_DNA"/>
</dbReference>
<evidence type="ECO:0000256" key="3">
    <source>
        <dbReference type="ARBA" id="ARBA00022691"/>
    </source>
</evidence>
<reference evidence="6 7" key="1">
    <citation type="submission" date="2019-10" db="EMBL/GenBank/DDBJ databases">
        <title>Whole genome shotgun sequence of Streptomyces angustmyceticus NBRC 3934.</title>
        <authorList>
            <person name="Hosoyama A."/>
            <person name="Ichikawa N."/>
            <person name="Kimura A."/>
            <person name="Kitahashi Y."/>
            <person name="Komaki H."/>
            <person name="Uohara A."/>
        </authorList>
    </citation>
    <scope>NUCLEOTIDE SEQUENCE [LARGE SCALE GENOMIC DNA]</scope>
    <source>
        <strain evidence="6 7">NBRC 3934</strain>
    </source>
</reference>
<proteinExistence type="predicted"/>
<dbReference type="RefSeq" id="WP_086721158.1">
    <property type="nucleotide sequence ID" value="NZ_BLAG01000004.1"/>
</dbReference>
<keyword evidence="7" id="KW-1185">Reference proteome</keyword>
<comment type="caution">
    <text evidence="6">The sequence shown here is derived from an EMBL/GenBank/DDBJ whole genome shotgun (WGS) entry which is preliminary data.</text>
</comment>
<sequence length="214" mass="23171">MPHDSTIPDHAYWDARYTESDRMWSGRPNAPLVRETAGLIPGTALDLGCGEGADAVWLAEQGWHVTAVDVSRVALDRAARHARETAADAAHRIDWQWCDLASSFPAGSFDLVSAHFLHSPSDMPRDEILRKAASAVAPGGILLVVGHAAAPTQDHGPHPDLHFPTPDEVLAALGLPDGEWEVLRNEEHQQAMTGPDGRPGTRTDNTLKLRRVPA</sequence>
<dbReference type="Proteomes" id="UP000325598">
    <property type="component" value="Unassembled WGS sequence"/>
</dbReference>
<dbReference type="GeneID" id="96749985"/>
<evidence type="ECO:0000259" key="5">
    <source>
        <dbReference type="Pfam" id="PF13649"/>
    </source>
</evidence>
<dbReference type="Pfam" id="PF13649">
    <property type="entry name" value="Methyltransf_25"/>
    <property type="match status" value="1"/>
</dbReference>
<dbReference type="CDD" id="cd02440">
    <property type="entry name" value="AdoMet_MTases"/>
    <property type="match status" value="1"/>
</dbReference>
<dbReference type="InterPro" id="IPR041698">
    <property type="entry name" value="Methyltransf_25"/>
</dbReference>
<dbReference type="InterPro" id="IPR029063">
    <property type="entry name" value="SAM-dependent_MTases_sf"/>
</dbReference>
<dbReference type="Gene3D" id="3.40.50.150">
    <property type="entry name" value="Vaccinia Virus protein VP39"/>
    <property type="match status" value="1"/>
</dbReference>